<dbReference type="Proteomes" id="UP001367030">
    <property type="component" value="Unassembled WGS sequence"/>
</dbReference>
<sequence length="253" mass="26423">MRLLLVNSNTSDFVTAKVAAAARDAAAARTEIVPVTGRFGARVISTRTELAIAEHATIDLLAEHAPGCDAVLIAVSYDVALWAAREMLDIPVVGITEAALLTASMLGTRIGVVVFGKRVLPIYRERALQMGIGDRIAGWRAVESTAPYAAGDQSEADALTIAAVRDLVERDGAEVVVLTGAVMAGVPPRLQPHVDVPLLDGISCGVKQAEALAALEPAKPRSGSLAPLPQREMVGVAPAIDALFGHPSNNKKD</sequence>
<dbReference type="PANTHER" id="PTHR28047">
    <property type="entry name" value="PROTEIN DCG1"/>
    <property type="match status" value="1"/>
</dbReference>
<reference evidence="2 3" key="1">
    <citation type="submission" date="2024-03" db="EMBL/GenBank/DDBJ databases">
        <title>Novel species of the genus Variovorax.</title>
        <authorList>
            <person name="Liu Q."/>
            <person name="Xin Y.-H."/>
        </authorList>
    </citation>
    <scope>NUCLEOTIDE SEQUENCE [LARGE SCALE GENOMIC DNA]</scope>
    <source>
        <strain evidence="2 3">KACC 18901</strain>
    </source>
</reference>
<dbReference type="RefSeq" id="WP_340338553.1">
    <property type="nucleotide sequence ID" value="NZ_JBBKZS010000017.1"/>
</dbReference>
<evidence type="ECO:0000256" key="1">
    <source>
        <dbReference type="ARBA" id="ARBA00038414"/>
    </source>
</evidence>
<organism evidence="2 3">
    <name type="scientific">Variovorax robiniae</name>
    <dbReference type="NCBI Taxonomy" id="1836199"/>
    <lineage>
        <taxon>Bacteria</taxon>
        <taxon>Pseudomonadati</taxon>
        <taxon>Pseudomonadota</taxon>
        <taxon>Betaproteobacteria</taxon>
        <taxon>Burkholderiales</taxon>
        <taxon>Comamonadaceae</taxon>
        <taxon>Variovorax</taxon>
    </lineage>
</organism>
<evidence type="ECO:0000313" key="3">
    <source>
        <dbReference type="Proteomes" id="UP001367030"/>
    </source>
</evidence>
<keyword evidence="3" id="KW-1185">Reference proteome</keyword>
<dbReference type="InterPro" id="IPR053714">
    <property type="entry name" value="Iso_Racemase_Enz_sf"/>
</dbReference>
<dbReference type="EMBL" id="JBBKZS010000017">
    <property type="protein sequence ID" value="MEJ8858495.1"/>
    <property type="molecule type" value="Genomic_DNA"/>
</dbReference>
<evidence type="ECO:0000313" key="2">
    <source>
        <dbReference type="EMBL" id="MEJ8858495.1"/>
    </source>
</evidence>
<protein>
    <submittedName>
        <fullName evidence="2">Aspartate/glutamate racemase family protein</fullName>
    </submittedName>
</protein>
<name>A0ABU8XF61_9BURK</name>
<proteinExistence type="inferred from homology"/>
<comment type="similarity">
    <text evidence="1">Belongs to the HyuE racemase family.</text>
</comment>
<dbReference type="Gene3D" id="3.40.50.12500">
    <property type="match status" value="1"/>
</dbReference>
<dbReference type="InterPro" id="IPR015942">
    <property type="entry name" value="Asp/Glu/hydantoin_racemase"/>
</dbReference>
<accession>A0ABU8XF61</accession>
<gene>
    <name evidence="2" type="ORF">WKW79_28260</name>
</gene>
<dbReference type="PANTHER" id="PTHR28047:SF5">
    <property type="entry name" value="PROTEIN DCG1"/>
    <property type="match status" value="1"/>
</dbReference>
<comment type="caution">
    <text evidence="2">The sequence shown here is derived from an EMBL/GenBank/DDBJ whole genome shotgun (WGS) entry which is preliminary data.</text>
</comment>
<dbReference type="Pfam" id="PF01177">
    <property type="entry name" value="Asp_Glu_race"/>
    <property type="match status" value="1"/>
</dbReference>
<dbReference type="InterPro" id="IPR052186">
    <property type="entry name" value="Hydantoin_racemase-like"/>
</dbReference>